<gene>
    <name evidence="1" type="primary">cyaA_2</name>
    <name evidence="1" type="ORF">NCTC13635_03351</name>
</gene>
<accession>A0A447RTA5</accession>
<evidence type="ECO:0000313" key="1">
    <source>
        <dbReference type="EMBL" id="VEB03085.1"/>
    </source>
</evidence>
<dbReference type="EMBL" id="LR134162">
    <property type="protein sequence ID" value="VEB03085.1"/>
    <property type="molecule type" value="Genomic_DNA"/>
</dbReference>
<reference evidence="1 2" key="1">
    <citation type="submission" date="2018-12" db="EMBL/GenBank/DDBJ databases">
        <authorList>
            <consortium name="Pathogen Informatics"/>
        </authorList>
    </citation>
    <scope>NUCLEOTIDE SEQUENCE [LARGE SCALE GENOMIC DNA]</scope>
    <source>
        <strain evidence="1 2">NCTC13635</strain>
    </source>
</reference>
<evidence type="ECO:0000313" key="2">
    <source>
        <dbReference type="Proteomes" id="UP000282433"/>
    </source>
</evidence>
<dbReference type="AlphaFoldDB" id="A0A447RTA5"/>
<organism evidence="1 2">
    <name type="scientific">Klebsiella pneumoniae</name>
    <dbReference type="NCBI Taxonomy" id="573"/>
    <lineage>
        <taxon>Bacteria</taxon>
        <taxon>Pseudomonadati</taxon>
        <taxon>Pseudomonadota</taxon>
        <taxon>Gammaproteobacteria</taxon>
        <taxon>Enterobacterales</taxon>
        <taxon>Enterobacteriaceae</taxon>
        <taxon>Klebsiella/Raoultella group</taxon>
        <taxon>Klebsiella</taxon>
        <taxon>Klebsiella pneumoniae complex</taxon>
    </lineage>
</organism>
<dbReference type="EC" id="4.6.1.1" evidence="1"/>
<dbReference type="GO" id="GO:0006171">
    <property type="term" value="P:cAMP biosynthetic process"/>
    <property type="evidence" value="ECO:0007669"/>
    <property type="project" value="InterPro"/>
</dbReference>
<dbReference type="PANTHER" id="PTHR38760">
    <property type="entry name" value="ADENYLATE CYCLASE"/>
    <property type="match status" value="1"/>
</dbReference>
<dbReference type="PANTHER" id="PTHR38760:SF1">
    <property type="entry name" value="ADENYLATE CYCLASE"/>
    <property type="match status" value="1"/>
</dbReference>
<dbReference type="PROSITE" id="PS01093">
    <property type="entry name" value="ADENYLATE_CYCLASE_1_2"/>
    <property type="match status" value="1"/>
</dbReference>
<dbReference type="GO" id="GO:0004016">
    <property type="term" value="F:adenylate cyclase activity"/>
    <property type="evidence" value="ECO:0007669"/>
    <property type="project" value="UniProtKB-EC"/>
</dbReference>
<dbReference type="Pfam" id="PF01295">
    <property type="entry name" value="Adenylate_cycl"/>
    <property type="match status" value="1"/>
</dbReference>
<sequence>MESIISHQPLEYNRYLNKLVAWAWFNGLLTSRTRLFIKGNGIVDLAKLQEMVADVSHHFPLRLPAPTPKALYSPCEIRHLAIIVNLEYDPTAAFRNQVVHFDFRKLDVFSFGEEQKCLIGSVDLLYRNSWNEVRTLHFNGEQAMIEALKTILGKMHQDAAPPDSVEVFCYSQHLRGLIRTRVQQMISECIELRLSSTRQDTGRFKALRVSGQTWGLFFERLNVSVQKLGKRH</sequence>
<proteinExistence type="predicted"/>
<keyword evidence="1" id="KW-0456">Lyase</keyword>
<name>A0A447RTA5_KLEPN</name>
<protein>
    <submittedName>
        <fullName evidence="1">Adenylate cyclase</fullName>
        <ecNumber evidence="1">4.6.1.1</ecNumber>
    </submittedName>
</protein>
<dbReference type="Proteomes" id="UP000282433">
    <property type="component" value="Chromosome"/>
</dbReference>
<dbReference type="InterPro" id="IPR024686">
    <property type="entry name" value="Adenylate_cyclase_1_CS"/>
</dbReference>
<dbReference type="InterPro" id="IPR000274">
    <property type="entry name" value="Adenylate_cyclase_1"/>
</dbReference>